<dbReference type="Proteomes" id="UP000462621">
    <property type="component" value="Unassembled WGS sequence"/>
</dbReference>
<dbReference type="RefSeq" id="WP_161157791.1">
    <property type="nucleotide sequence ID" value="NZ_WEKT01000051.1"/>
</dbReference>
<proteinExistence type="predicted"/>
<gene>
    <name evidence="1" type="ORF">F9817_19235</name>
</gene>
<evidence type="ECO:0008006" key="3">
    <source>
        <dbReference type="Google" id="ProtNLM"/>
    </source>
</evidence>
<dbReference type="InterPro" id="IPR006311">
    <property type="entry name" value="TAT_signal"/>
</dbReference>
<reference evidence="1 2" key="1">
    <citation type="submission" date="2019-10" db="EMBL/GenBank/DDBJ databases">
        <title>Vibrio sp. nov. isolated from a shrimp pond.</title>
        <authorList>
            <person name="Gomez-Gil B."/>
            <person name="Enciso-Ibarra J."/>
            <person name="Enciso-Ibarra K."/>
            <person name="Bolan-Mejia C."/>
        </authorList>
    </citation>
    <scope>NUCLEOTIDE SEQUENCE [LARGE SCALE GENOMIC DNA]</scope>
    <source>
        <strain evidence="1 2">CAIM 722</strain>
    </source>
</reference>
<name>A0A7X4LNP5_9VIBR</name>
<keyword evidence="2" id="KW-1185">Reference proteome</keyword>
<dbReference type="EMBL" id="WEKT01000051">
    <property type="protein sequence ID" value="MZI95312.1"/>
    <property type="molecule type" value="Genomic_DNA"/>
</dbReference>
<evidence type="ECO:0000313" key="1">
    <source>
        <dbReference type="EMBL" id="MZI95312.1"/>
    </source>
</evidence>
<sequence length="87" mass="9158">MKNRVHVQNSNSSELSESNMTRRRFLSSAVAAAVGGYVMLSVPKVSFAADFGSLSPELQKIAALLTAKPIDPALAARASEALAKVDP</sequence>
<protein>
    <recommendedName>
        <fullName evidence="3">Twin-arginine translocation signal domain-containing protein</fullName>
    </recommendedName>
</protein>
<accession>A0A7X4LNP5</accession>
<evidence type="ECO:0000313" key="2">
    <source>
        <dbReference type="Proteomes" id="UP000462621"/>
    </source>
</evidence>
<dbReference type="PROSITE" id="PS51318">
    <property type="entry name" value="TAT"/>
    <property type="match status" value="1"/>
</dbReference>
<dbReference type="AlphaFoldDB" id="A0A7X4LNP5"/>
<organism evidence="1 2">
    <name type="scientific">Vibrio eleionomae</name>
    <dbReference type="NCBI Taxonomy" id="2653505"/>
    <lineage>
        <taxon>Bacteria</taxon>
        <taxon>Pseudomonadati</taxon>
        <taxon>Pseudomonadota</taxon>
        <taxon>Gammaproteobacteria</taxon>
        <taxon>Vibrionales</taxon>
        <taxon>Vibrionaceae</taxon>
        <taxon>Vibrio</taxon>
    </lineage>
</organism>
<comment type="caution">
    <text evidence="1">The sequence shown here is derived from an EMBL/GenBank/DDBJ whole genome shotgun (WGS) entry which is preliminary data.</text>
</comment>